<comment type="function">
    <text evidence="9">Involved in protein export. Participates in an early event of protein translocation.</text>
</comment>
<comment type="similarity">
    <text evidence="2 9">Belongs to the SecG family.</text>
</comment>
<keyword evidence="9" id="KW-1003">Cell membrane</keyword>
<protein>
    <recommendedName>
        <fullName evidence="9">Protein-export membrane protein SecG</fullName>
    </recommendedName>
</protein>
<reference evidence="10 11" key="1">
    <citation type="journal article" date="2016" name="Nat. Commun.">
        <title>Thousands of microbial genomes shed light on interconnected biogeochemical processes in an aquifer system.</title>
        <authorList>
            <person name="Anantharaman K."/>
            <person name="Brown C.T."/>
            <person name="Hug L.A."/>
            <person name="Sharon I."/>
            <person name="Castelle C.J."/>
            <person name="Probst A.J."/>
            <person name="Thomas B.C."/>
            <person name="Singh A."/>
            <person name="Wilkins M.J."/>
            <person name="Karaoz U."/>
            <person name="Brodie E.L."/>
            <person name="Williams K.H."/>
            <person name="Hubbard S.S."/>
            <person name="Banfield J.F."/>
        </authorList>
    </citation>
    <scope>NUCLEOTIDE SEQUENCE [LARGE SCALE GENOMIC DNA]</scope>
</reference>
<comment type="subcellular location">
    <subcellularLocation>
        <location evidence="9">Cell membrane</location>
        <topology evidence="9">Multi-pass membrane protein</topology>
    </subcellularLocation>
    <subcellularLocation>
        <location evidence="1">Membrane</location>
        <topology evidence="1">Multi-pass membrane protein</topology>
    </subcellularLocation>
</comment>
<evidence type="ECO:0000256" key="2">
    <source>
        <dbReference type="ARBA" id="ARBA00008445"/>
    </source>
</evidence>
<evidence type="ECO:0000256" key="1">
    <source>
        <dbReference type="ARBA" id="ARBA00004141"/>
    </source>
</evidence>
<evidence type="ECO:0000256" key="3">
    <source>
        <dbReference type="ARBA" id="ARBA00022448"/>
    </source>
</evidence>
<evidence type="ECO:0000256" key="8">
    <source>
        <dbReference type="ARBA" id="ARBA00023136"/>
    </source>
</evidence>
<dbReference type="GO" id="GO:0015450">
    <property type="term" value="F:protein-transporting ATPase activity"/>
    <property type="evidence" value="ECO:0007669"/>
    <property type="project" value="UniProtKB-UniRule"/>
</dbReference>
<keyword evidence="3 9" id="KW-0813">Transport</keyword>
<dbReference type="GO" id="GO:0005886">
    <property type="term" value="C:plasma membrane"/>
    <property type="evidence" value="ECO:0007669"/>
    <property type="project" value="UniProtKB-SubCell"/>
</dbReference>
<proteinExistence type="inferred from homology"/>
<dbReference type="STRING" id="1797259.A2989_04255"/>
<accession>A0A1F4ZEL7</accession>
<sequence length="68" mass="7126">MHEALTIVQIIVAVIMAGLILLQAKGVGLGRSLGGLYHSKRGIEILVFRATIILAVLFVTVSASVALV</sequence>
<evidence type="ECO:0000256" key="6">
    <source>
        <dbReference type="ARBA" id="ARBA00022989"/>
    </source>
</evidence>
<feature type="transmembrane region" description="Helical" evidence="9">
    <location>
        <begin position="6"/>
        <end position="24"/>
    </location>
</feature>
<evidence type="ECO:0000313" key="11">
    <source>
        <dbReference type="Proteomes" id="UP000177080"/>
    </source>
</evidence>
<dbReference type="NCBIfam" id="TIGR00810">
    <property type="entry name" value="secG"/>
    <property type="match status" value="1"/>
</dbReference>
<dbReference type="AlphaFoldDB" id="A0A1F4ZEL7"/>
<dbReference type="GO" id="GO:0009306">
    <property type="term" value="P:protein secretion"/>
    <property type="evidence" value="ECO:0007669"/>
    <property type="project" value="UniProtKB-UniRule"/>
</dbReference>
<evidence type="ECO:0000256" key="5">
    <source>
        <dbReference type="ARBA" id="ARBA00022927"/>
    </source>
</evidence>
<dbReference type="EMBL" id="MEXN01000004">
    <property type="protein sequence ID" value="OGD03884.1"/>
    <property type="molecule type" value="Genomic_DNA"/>
</dbReference>
<evidence type="ECO:0000256" key="9">
    <source>
        <dbReference type="RuleBase" id="RU365087"/>
    </source>
</evidence>
<dbReference type="Proteomes" id="UP000177080">
    <property type="component" value="Unassembled WGS sequence"/>
</dbReference>
<evidence type="ECO:0000256" key="4">
    <source>
        <dbReference type="ARBA" id="ARBA00022692"/>
    </source>
</evidence>
<keyword evidence="7 9" id="KW-0811">Translocation</keyword>
<comment type="caution">
    <text evidence="10">The sequence shown here is derived from an EMBL/GenBank/DDBJ whole genome shotgun (WGS) entry which is preliminary data.</text>
</comment>
<keyword evidence="5 9" id="KW-0653">Protein transport</keyword>
<feature type="transmembrane region" description="Helical" evidence="9">
    <location>
        <begin position="45"/>
        <end position="67"/>
    </location>
</feature>
<keyword evidence="4 9" id="KW-0812">Transmembrane</keyword>
<organism evidence="10 11">
    <name type="scientific">Candidatus Amesbacteria bacterium RIFCSPLOWO2_01_FULL_48_25</name>
    <dbReference type="NCBI Taxonomy" id="1797259"/>
    <lineage>
        <taxon>Bacteria</taxon>
        <taxon>Candidatus Amesiibacteriota</taxon>
    </lineage>
</organism>
<keyword evidence="8 9" id="KW-0472">Membrane</keyword>
<keyword evidence="6 9" id="KW-1133">Transmembrane helix</keyword>
<dbReference type="InterPro" id="IPR004692">
    <property type="entry name" value="SecG"/>
</dbReference>
<gene>
    <name evidence="10" type="ORF">A2989_04255</name>
</gene>
<name>A0A1F4ZEL7_9BACT</name>
<evidence type="ECO:0000256" key="7">
    <source>
        <dbReference type="ARBA" id="ARBA00023010"/>
    </source>
</evidence>
<evidence type="ECO:0000313" key="10">
    <source>
        <dbReference type="EMBL" id="OGD03884.1"/>
    </source>
</evidence>
<dbReference type="Pfam" id="PF03840">
    <property type="entry name" value="SecG"/>
    <property type="match status" value="1"/>
</dbReference>